<evidence type="ECO:0000313" key="2">
    <source>
        <dbReference type="Proteomes" id="UP001328107"/>
    </source>
</evidence>
<dbReference type="EMBL" id="BTRK01000001">
    <property type="protein sequence ID" value="GMR33627.1"/>
    <property type="molecule type" value="Genomic_DNA"/>
</dbReference>
<proteinExistence type="predicted"/>
<gene>
    <name evidence="1" type="ORF">PMAYCL1PPCAC_03822</name>
</gene>
<feature type="non-terminal residue" evidence="1">
    <location>
        <position position="83"/>
    </location>
</feature>
<sequence>HSSSKPHNMPSAFALEGFITRERRGCTSTVRAFEHRDTRDLFQNYCHAEGGPFWGDFSEIGMKNGDASNTDTIRNENFAQDGI</sequence>
<evidence type="ECO:0000313" key="1">
    <source>
        <dbReference type="EMBL" id="GMR33627.1"/>
    </source>
</evidence>
<keyword evidence="2" id="KW-1185">Reference proteome</keyword>
<name>A0AAN4Z984_9BILA</name>
<feature type="non-terminal residue" evidence="1">
    <location>
        <position position="1"/>
    </location>
</feature>
<accession>A0AAN4Z984</accession>
<reference evidence="2" key="1">
    <citation type="submission" date="2022-10" db="EMBL/GenBank/DDBJ databases">
        <title>Genome assembly of Pristionchus species.</title>
        <authorList>
            <person name="Yoshida K."/>
            <person name="Sommer R.J."/>
        </authorList>
    </citation>
    <scope>NUCLEOTIDE SEQUENCE [LARGE SCALE GENOMIC DNA]</scope>
    <source>
        <strain evidence="2">RS5460</strain>
    </source>
</reference>
<organism evidence="1 2">
    <name type="scientific">Pristionchus mayeri</name>
    <dbReference type="NCBI Taxonomy" id="1317129"/>
    <lineage>
        <taxon>Eukaryota</taxon>
        <taxon>Metazoa</taxon>
        <taxon>Ecdysozoa</taxon>
        <taxon>Nematoda</taxon>
        <taxon>Chromadorea</taxon>
        <taxon>Rhabditida</taxon>
        <taxon>Rhabditina</taxon>
        <taxon>Diplogasteromorpha</taxon>
        <taxon>Diplogasteroidea</taxon>
        <taxon>Neodiplogasteridae</taxon>
        <taxon>Pristionchus</taxon>
    </lineage>
</organism>
<dbReference type="Proteomes" id="UP001328107">
    <property type="component" value="Unassembled WGS sequence"/>
</dbReference>
<comment type="caution">
    <text evidence="1">The sequence shown here is derived from an EMBL/GenBank/DDBJ whole genome shotgun (WGS) entry which is preliminary data.</text>
</comment>
<dbReference type="AlphaFoldDB" id="A0AAN4Z984"/>
<protein>
    <submittedName>
        <fullName evidence="1">Uncharacterized protein</fullName>
    </submittedName>
</protein>